<dbReference type="Proteomes" id="UP001153954">
    <property type="component" value="Unassembled WGS sequence"/>
</dbReference>
<accession>A0AAU9T8N4</accession>
<evidence type="ECO:0000313" key="2">
    <source>
        <dbReference type="Proteomes" id="UP001153954"/>
    </source>
</evidence>
<protein>
    <submittedName>
        <fullName evidence="1">Uncharacterized protein</fullName>
    </submittedName>
</protein>
<proteinExistence type="predicted"/>
<evidence type="ECO:0000313" key="1">
    <source>
        <dbReference type="EMBL" id="CAH2083974.1"/>
    </source>
</evidence>
<name>A0AAU9T8N4_EUPED</name>
<sequence>MVNFFIYAKDFSGSTDGNSHFHSNGMKSYEQFKSHVEKIKQEQPSTESKIIYLHWGTRCYEVDENETVTSYKNLTCGHMGTMADTIIDWIKHNYDICGDNNKIKLLYIITDGMISDDSVEKCFELNENMHYETVVFHAFNTNEKAIDLSVAASFFKSRCLVYRNYELFDNIDISEDFDYDKITVDNFETEIDSLTSYIKLKFIKTSKHDARALQEINKLKNLRNRLFAELLSKPNKIKKVNLETKDKDAFLREFRQTQWYQNLYLSVQDTKVDIEKTISTLINYIVSDQRSFSFDVLKFHQTFVNNVVEEPIVDVDFAGEQEIQFPDIILDDDKGIPVIILTELNLLDKIIFNKTKESAEVSSASFNKFKSIMDCPLFLLNDQDVSESIGYFYTLNVYKKLLANTGKTEPRTRKPFHGGLVLVDSDEFDKYNDYILSATYFNSKKVNCNIGLFYFVLWKISENKEWMDRNVVDRFKKYIMRRISTTVCKIGLSSLPLDPKEKTSLLTALWYCVELSSCLFKNDPENFMLERLRMYYGVAHYMIEILQYFNYDLDLNTIEKRIDIIRNVSILKQISKYPEKVYYLLEKIFKNLNGFLICEIERPFCLNKLNYLKLDHKGMLSDDVIEKKVHLNNYVHLMHFANYKGDQDDFKLCEKTFRPFFTIEKNKSFYTELVKVTKKVVINNDDDENKIKISYDDIDCLEFDRILSLYNLFINCVKHLEKYPTFAEYVEYIYLKKKFHGNLVTIFPPNVYSAAETVYSSYQNIMTKVDVSKFIEVTKKYVSRSERIKAEGVVKFNNDVEINQFISSEESKVFLTKRT</sequence>
<reference evidence="1" key="1">
    <citation type="submission" date="2022-03" db="EMBL/GenBank/DDBJ databases">
        <authorList>
            <person name="Tunstrom K."/>
        </authorList>
    </citation>
    <scope>NUCLEOTIDE SEQUENCE</scope>
</reference>
<organism evidence="1 2">
    <name type="scientific">Euphydryas editha</name>
    <name type="common">Edith's checkerspot</name>
    <dbReference type="NCBI Taxonomy" id="104508"/>
    <lineage>
        <taxon>Eukaryota</taxon>
        <taxon>Metazoa</taxon>
        <taxon>Ecdysozoa</taxon>
        <taxon>Arthropoda</taxon>
        <taxon>Hexapoda</taxon>
        <taxon>Insecta</taxon>
        <taxon>Pterygota</taxon>
        <taxon>Neoptera</taxon>
        <taxon>Endopterygota</taxon>
        <taxon>Lepidoptera</taxon>
        <taxon>Glossata</taxon>
        <taxon>Ditrysia</taxon>
        <taxon>Papilionoidea</taxon>
        <taxon>Nymphalidae</taxon>
        <taxon>Nymphalinae</taxon>
        <taxon>Euphydryas</taxon>
    </lineage>
</organism>
<keyword evidence="2" id="KW-1185">Reference proteome</keyword>
<dbReference type="AlphaFoldDB" id="A0AAU9T8N4"/>
<dbReference type="EMBL" id="CAKOGL010000002">
    <property type="protein sequence ID" value="CAH2083974.1"/>
    <property type="molecule type" value="Genomic_DNA"/>
</dbReference>
<comment type="caution">
    <text evidence="1">The sequence shown here is derived from an EMBL/GenBank/DDBJ whole genome shotgun (WGS) entry which is preliminary data.</text>
</comment>
<gene>
    <name evidence="1" type="ORF">EEDITHA_LOCUS589</name>
</gene>